<dbReference type="RefSeq" id="WP_394386945.1">
    <property type="nucleotide sequence ID" value="NZ_JBIGIB010000006.1"/>
</dbReference>
<evidence type="ECO:0000313" key="1">
    <source>
        <dbReference type="EMBL" id="MFG6468684.1"/>
    </source>
</evidence>
<sequence>MSEFYEGLAEILEVDAAVINSAFDLHSGEAAWDSLAVVSTMALVDEVFNVMVDGQSLGKCATVADIEALVDAAKKA</sequence>
<dbReference type="SUPFAM" id="SSF47336">
    <property type="entry name" value="ACP-like"/>
    <property type="match status" value="1"/>
</dbReference>
<dbReference type="EMBL" id="JBIGIB010000006">
    <property type="protein sequence ID" value="MFG6468684.1"/>
    <property type="molecule type" value="Genomic_DNA"/>
</dbReference>
<organism evidence="1 2">
    <name type="scientific">Pelomonas baiyunensis</name>
    <dbReference type="NCBI Taxonomy" id="3299026"/>
    <lineage>
        <taxon>Bacteria</taxon>
        <taxon>Pseudomonadati</taxon>
        <taxon>Pseudomonadota</taxon>
        <taxon>Betaproteobacteria</taxon>
        <taxon>Burkholderiales</taxon>
        <taxon>Sphaerotilaceae</taxon>
        <taxon>Roseateles</taxon>
    </lineage>
</organism>
<accession>A0ABW7H3M7</accession>
<proteinExistence type="predicted"/>
<comment type="caution">
    <text evidence="1">The sequence shown here is derived from an EMBL/GenBank/DDBJ whole genome shotgun (WGS) entry which is preliminary data.</text>
</comment>
<dbReference type="Gene3D" id="1.10.1200.10">
    <property type="entry name" value="ACP-like"/>
    <property type="match status" value="1"/>
</dbReference>
<name>A0ABW7H3M7_9BURK</name>
<evidence type="ECO:0000313" key="2">
    <source>
        <dbReference type="Proteomes" id="UP001606303"/>
    </source>
</evidence>
<keyword evidence="2" id="KW-1185">Reference proteome</keyword>
<reference evidence="1 2" key="1">
    <citation type="submission" date="2024-08" db="EMBL/GenBank/DDBJ databases">
        <authorList>
            <person name="Lu H."/>
        </authorList>
    </citation>
    <scope>NUCLEOTIDE SEQUENCE [LARGE SCALE GENOMIC DNA]</scope>
    <source>
        <strain evidence="1 2">BYS87W</strain>
    </source>
</reference>
<protein>
    <submittedName>
        <fullName evidence="1">Acyl carrier protein</fullName>
    </submittedName>
</protein>
<dbReference type="InterPro" id="IPR036736">
    <property type="entry name" value="ACP-like_sf"/>
</dbReference>
<gene>
    <name evidence="1" type="ORF">ACG01O_18825</name>
</gene>
<dbReference type="Proteomes" id="UP001606303">
    <property type="component" value="Unassembled WGS sequence"/>
</dbReference>